<keyword evidence="5 6" id="KW-0269">Exonuclease</keyword>
<dbReference type="OrthoDB" id="5523157at2"/>
<dbReference type="HAMAP" id="MF_00337">
    <property type="entry name" value="Exonuc_7_S"/>
    <property type="match status" value="1"/>
</dbReference>
<dbReference type="Pfam" id="PF02609">
    <property type="entry name" value="Exonuc_VII_S"/>
    <property type="match status" value="1"/>
</dbReference>
<comment type="subcellular location">
    <subcellularLocation>
        <location evidence="6">Cytoplasm</location>
    </subcellularLocation>
</comment>
<keyword evidence="9" id="KW-1185">Reference proteome</keyword>
<dbReference type="AlphaFoldDB" id="A0A1H0MVM8"/>
<evidence type="ECO:0000256" key="3">
    <source>
        <dbReference type="ARBA" id="ARBA00022722"/>
    </source>
</evidence>
<evidence type="ECO:0000256" key="4">
    <source>
        <dbReference type="ARBA" id="ARBA00022801"/>
    </source>
</evidence>
<dbReference type="GO" id="GO:0005829">
    <property type="term" value="C:cytosol"/>
    <property type="evidence" value="ECO:0007669"/>
    <property type="project" value="TreeGrafter"/>
</dbReference>
<dbReference type="GO" id="GO:0009318">
    <property type="term" value="C:exodeoxyribonuclease VII complex"/>
    <property type="evidence" value="ECO:0007669"/>
    <property type="project" value="UniProtKB-UniRule"/>
</dbReference>
<dbReference type="SUPFAM" id="SSF116842">
    <property type="entry name" value="XseB-like"/>
    <property type="match status" value="1"/>
</dbReference>
<keyword evidence="3 6" id="KW-0540">Nuclease</keyword>
<dbReference type="EC" id="3.1.11.6" evidence="6"/>
<gene>
    <name evidence="6" type="primary">xseB</name>
    <name evidence="8" type="ORF">SAMN05660330_01208</name>
</gene>
<dbReference type="EMBL" id="FNJI01000006">
    <property type="protein sequence ID" value="SDO84519.1"/>
    <property type="molecule type" value="Genomic_DNA"/>
</dbReference>
<dbReference type="PANTHER" id="PTHR34137">
    <property type="entry name" value="EXODEOXYRIBONUCLEASE 7 SMALL SUBUNIT"/>
    <property type="match status" value="1"/>
</dbReference>
<dbReference type="InterPro" id="IPR003761">
    <property type="entry name" value="Exonuc_VII_S"/>
</dbReference>
<keyword evidence="4 6" id="KW-0378">Hydrolase</keyword>
<keyword evidence="7" id="KW-0175">Coiled coil</keyword>
<evidence type="ECO:0000256" key="1">
    <source>
        <dbReference type="ARBA" id="ARBA00009998"/>
    </source>
</evidence>
<evidence type="ECO:0000256" key="7">
    <source>
        <dbReference type="SAM" id="Coils"/>
    </source>
</evidence>
<dbReference type="NCBIfam" id="TIGR01280">
    <property type="entry name" value="xseB"/>
    <property type="match status" value="1"/>
</dbReference>
<dbReference type="Gene3D" id="1.10.287.1040">
    <property type="entry name" value="Exonuclease VII, small subunit"/>
    <property type="match status" value="1"/>
</dbReference>
<proteinExistence type="inferred from homology"/>
<dbReference type="NCBIfam" id="NF002140">
    <property type="entry name" value="PRK00977.1-4"/>
    <property type="match status" value="1"/>
</dbReference>
<dbReference type="GO" id="GO:0006308">
    <property type="term" value="P:DNA catabolic process"/>
    <property type="evidence" value="ECO:0007669"/>
    <property type="project" value="UniProtKB-UniRule"/>
</dbReference>
<dbReference type="PANTHER" id="PTHR34137:SF1">
    <property type="entry name" value="EXODEOXYRIBONUCLEASE 7 SMALL SUBUNIT"/>
    <property type="match status" value="1"/>
</dbReference>
<dbReference type="GO" id="GO:0008855">
    <property type="term" value="F:exodeoxyribonuclease VII activity"/>
    <property type="evidence" value="ECO:0007669"/>
    <property type="project" value="UniProtKB-UniRule"/>
</dbReference>
<accession>A0A1H0MVM8</accession>
<comment type="catalytic activity">
    <reaction evidence="6">
        <text>Exonucleolytic cleavage in either 5'- to 3'- or 3'- to 5'-direction to yield nucleoside 5'-phosphates.</text>
        <dbReference type="EC" id="3.1.11.6"/>
    </reaction>
</comment>
<comment type="similarity">
    <text evidence="1 6">Belongs to the XseB family.</text>
</comment>
<comment type="function">
    <text evidence="6">Bidirectionally degrades single-stranded DNA into large acid-insoluble oligonucleotides, which are then degraded further into small acid-soluble oligonucleotides.</text>
</comment>
<protein>
    <recommendedName>
        <fullName evidence="6">Exodeoxyribonuclease 7 small subunit</fullName>
        <ecNumber evidence="6">3.1.11.6</ecNumber>
    </recommendedName>
    <alternativeName>
        <fullName evidence="6">Exodeoxyribonuclease VII small subunit</fullName>
        <shortName evidence="6">Exonuclease VII small subunit</shortName>
    </alternativeName>
</protein>
<dbReference type="PIRSF" id="PIRSF006488">
    <property type="entry name" value="Exonuc_VII_S"/>
    <property type="match status" value="1"/>
</dbReference>
<feature type="coiled-coil region" evidence="7">
    <location>
        <begin position="13"/>
        <end position="61"/>
    </location>
</feature>
<keyword evidence="2 6" id="KW-0963">Cytoplasm</keyword>
<dbReference type="Proteomes" id="UP000199073">
    <property type="component" value="Unassembled WGS sequence"/>
</dbReference>
<name>A0A1H0MVM8_9BACT</name>
<reference evidence="8 9" key="1">
    <citation type="submission" date="2016-10" db="EMBL/GenBank/DDBJ databases">
        <authorList>
            <person name="de Groot N.N."/>
        </authorList>
    </citation>
    <scope>NUCLEOTIDE SEQUENCE [LARGE SCALE GENOMIC DNA]</scope>
    <source>
        <strain evidence="8 9">DSM 12130</strain>
    </source>
</reference>
<sequence>MAKKTFESALAKLEQITEELEDGQLSLENSLKKFDEGIQLATFCSRQLEEAKAKVELLLEKNGKTETVPFDGQESGNQDLSE</sequence>
<dbReference type="STRING" id="91360.SAMN05660330_01208"/>
<dbReference type="InterPro" id="IPR037004">
    <property type="entry name" value="Exonuc_VII_ssu_sf"/>
</dbReference>
<organism evidence="8 9">
    <name type="scientific">Desulforhopalus singaporensis</name>
    <dbReference type="NCBI Taxonomy" id="91360"/>
    <lineage>
        <taxon>Bacteria</taxon>
        <taxon>Pseudomonadati</taxon>
        <taxon>Thermodesulfobacteriota</taxon>
        <taxon>Desulfobulbia</taxon>
        <taxon>Desulfobulbales</taxon>
        <taxon>Desulfocapsaceae</taxon>
        <taxon>Desulforhopalus</taxon>
    </lineage>
</organism>
<evidence type="ECO:0000313" key="8">
    <source>
        <dbReference type="EMBL" id="SDO84519.1"/>
    </source>
</evidence>
<evidence type="ECO:0000256" key="5">
    <source>
        <dbReference type="ARBA" id="ARBA00022839"/>
    </source>
</evidence>
<evidence type="ECO:0000256" key="6">
    <source>
        <dbReference type="HAMAP-Rule" id="MF_00337"/>
    </source>
</evidence>
<evidence type="ECO:0000313" key="9">
    <source>
        <dbReference type="Proteomes" id="UP000199073"/>
    </source>
</evidence>
<dbReference type="RefSeq" id="WP_092220782.1">
    <property type="nucleotide sequence ID" value="NZ_FNJI01000006.1"/>
</dbReference>
<evidence type="ECO:0000256" key="2">
    <source>
        <dbReference type="ARBA" id="ARBA00022490"/>
    </source>
</evidence>
<comment type="subunit">
    <text evidence="6">Heterooligomer composed of large and small subunits.</text>
</comment>